<keyword evidence="7" id="KW-1185">Reference proteome</keyword>
<feature type="domain" description="Ribosome maturation factor RimP N-terminal" evidence="4">
    <location>
        <begin position="35"/>
        <end position="110"/>
    </location>
</feature>
<dbReference type="Proteomes" id="UP000676885">
    <property type="component" value="Chromosome"/>
</dbReference>
<dbReference type="AlphaFoldDB" id="A0A975M6W6"/>
<keyword evidence="2 3" id="KW-0690">Ribosome biogenesis</keyword>
<name>A0A975M6W6_9MICC</name>
<dbReference type="InterPro" id="IPR003728">
    <property type="entry name" value="Ribosome_maturation_RimP"/>
</dbReference>
<keyword evidence="1 3" id="KW-0963">Cytoplasm</keyword>
<accession>A0A975M6W6</accession>
<dbReference type="EMBL" id="CP076022">
    <property type="protein sequence ID" value="QWC11078.1"/>
    <property type="molecule type" value="Genomic_DNA"/>
</dbReference>
<dbReference type="CDD" id="cd01734">
    <property type="entry name" value="YlxS_C"/>
    <property type="match status" value="1"/>
</dbReference>
<evidence type="ECO:0000256" key="1">
    <source>
        <dbReference type="ARBA" id="ARBA00022490"/>
    </source>
</evidence>
<evidence type="ECO:0000313" key="7">
    <source>
        <dbReference type="Proteomes" id="UP000676885"/>
    </source>
</evidence>
<comment type="subcellular location">
    <subcellularLocation>
        <location evidence="3">Cytoplasm</location>
    </subcellularLocation>
</comment>
<dbReference type="SUPFAM" id="SSF75420">
    <property type="entry name" value="YhbC-like, N-terminal domain"/>
    <property type="match status" value="1"/>
</dbReference>
<dbReference type="GO" id="GO:0006412">
    <property type="term" value="P:translation"/>
    <property type="evidence" value="ECO:0007669"/>
    <property type="project" value="TreeGrafter"/>
</dbReference>
<dbReference type="InterPro" id="IPR036847">
    <property type="entry name" value="RimP_C_sf"/>
</dbReference>
<evidence type="ECO:0000256" key="2">
    <source>
        <dbReference type="ARBA" id="ARBA00022517"/>
    </source>
</evidence>
<dbReference type="KEGG" id="ajg:KKR91_05690"/>
<organism evidence="6 7">
    <name type="scientific">Arthrobacter jiangjiafuii</name>
    <dbReference type="NCBI Taxonomy" id="2817475"/>
    <lineage>
        <taxon>Bacteria</taxon>
        <taxon>Bacillati</taxon>
        <taxon>Actinomycetota</taxon>
        <taxon>Actinomycetes</taxon>
        <taxon>Micrococcales</taxon>
        <taxon>Micrococcaceae</taxon>
        <taxon>Arthrobacter</taxon>
    </lineage>
</organism>
<dbReference type="PANTHER" id="PTHR33867">
    <property type="entry name" value="RIBOSOME MATURATION FACTOR RIMP"/>
    <property type="match status" value="1"/>
</dbReference>
<dbReference type="RefSeq" id="WP_210230558.1">
    <property type="nucleotide sequence ID" value="NZ_CP076022.1"/>
</dbReference>
<dbReference type="InterPro" id="IPR035956">
    <property type="entry name" value="RimP_N_sf"/>
</dbReference>
<dbReference type="Pfam" id="PF17384">
    <property type="entry name" value="DUF150_C"/>
    <property type="match status" value="1"/>
</dbReference>
<evidence type="ECO:0000256" key="3">
    <source>
        <dbReference type="HAMAP-Rule" id="MF_01077"/>
    </source>
</evidence>
<gene>
    <name evidence="3" type="primary">rimP</name>
    <name evidence="6" type="ORF">KKR91_05690</name>
</gene>
<evidence type="ECO:0000259" key="5">
    <source>
        <dbReference type="Pfam" id="PF17384"/>
    </source>
</evidence>
<dbReference type="GO" id="GO:0000028">
    <property type="term" value="P:ribosomal small subunit assembly"/>
    <property type="evidence" value="ECO:0007669"/>
    <property type="project" value="TreeGrafter"/>
</dbReference>
<evidence type="ECO:0000313" key="6">
    <source>
        <dbReference type="EMBL" id="QWC11078.1"/>
    </source>
</evidence>
<comment type="similarity">
    <text evidence="3">Belongs to the RimP family.</text>
</comment>
<proteinExistence type="inferred from homology"/>
<dbReference type="SUPFAM" id="SSF74942">
    <property type="entry name" value="YhbC-like, C-terminal domain"/>
    <property type="match status" value="1"/>
</dbReference>
<protein>
    <recommendedName>
        <fullName evidence="3">Ribosome maturation factor RimP</fullName>
    </recommendedName>
</protein>
<feature type="domain" description="Ribosome maturation factor RimP C-terminal" evidence="5">
    <location>
        <begin position="114"/>
        <end position="186"/>
    </location>
</feature>
<dbReference type="PANTHER" id="PTHR33867:SF1">
    <property type="entry name" value="RIBOSOME MATURATION FACTOR RIMP"/>
    <property type="match status" value="1"/>
</dbReference>
<reference evidence="6 7" key="1">
    <citation type="submission" date="2021-05" db="EMBL/GenBank/DDBJ databases">
        <title>Novel species in genus Arthrobacter.</title>
        <authorList>
            <person name="Zhang G."/>
        </authorList>
    </citation>
    <scope>NUCLEOTIDE SEQUENCE [LARGE SCALE GENOMIC DNA]</scope>
    <source>
        <strain evidence="7">zg-ZUI227</strain>
    </source>
</reference>
<dbReference type="InterPro" id="IPR028998">
    <property type="entry name" value="RimP_C"/>
</dbReference>
<comment type="function">
    <text evidence="3">Required for maturation of 30S ribosomal subunits.</text>
</comment>
<dbReference type="InterPro" id="IPR028989">
    <property type="entry name" value="RimP_N"/>
</dbReference>
<dbReference type="GO" id="GO:0005829">
    <property type="term" value="C:cytosol"/>
    <property type="evidence" value="ECO:0007669"/>
    <property type="project" value="TreeGrafter"/>
</dbReference>
<sequence length="209" mass="23033">MAVRPSPKKDTSSDYRKKAMHAEITAETQRLKNFLAPTVEQQQLFLEDIEIKMAGANRTVHVIVDLPEGEAGGVSLDRISDVAHAISEAMDADPHDDGRPYSLEVSSPGVSRPLTAPRHWRRNVGRMVSVNVLTGDDVMGRLVSVDDHGITLIPELPVKKGMKPKQGEQRTLPFENIRKGRVEVEFAHIEDVPLDGIADSDEEPTAEEA</sequence>
<dbReference type="HAMAP" id="MF_01077">
    <property type="entry name" value="RimP"/>
    <property type="match status" value="1"/>
</dbReference>
<dbReference type="Gene3D" id="3.30.300.70">
    <property type="entry name" value="RimP-like superfamily, N-terminal"/>
    <property type="match status" value="1"/>
</dbReference>
<dbReference type="Pfam" id="PF02576">
    <property type="entry name" value="RimP_N"/>
    <property type="match status" value="1"/>
</dbReference>
<evidence type="ECO:0000259" key="4">
    <source>
        <dbReference type="Pfam" id="PF02576"/>
    </source>
</evidence>